<sequence length="48" mass="5223">MLVFFATFFGLGRGGFWGFENSGNHGWGRGVSLGDAKRIARRTAFQAA</sequence>
<evidence type="ECO:0000313" key="2">
    <source>
        <dbReference type="Proteomes" id="UP000003009"/>
    </source>
</evidence>
<keyword evidence="2" id="KW-1185">Reference proteome</keyword>
<evidence type="ECO:0000313" key="1">
    <source>
        <dbReference type="EMBL" id="EEP69488.1"/>
    </source>
</evidence>
<comment type="caution">
    <text evidence="1">The sequence shown here is derived from an EMBL/GenBank/DDBJ whole genome shotgun (WGS) entry which is preliminary data.</text>
</comment>
<accession>C4GGY2</accession>
<dbReference type="EMBL" id="ACJW02000002">
    <property type="protein sequence ID" value="EEP69488.1"/>
    <property type="molecule type" value="Genomic_DNA"/>
</dbReference>
<dbReference type="AlphaFoldDB" id="C4GGY2"/>
<dbReference type="Proteomes" id="UP000003009">
    <property type="component" value="Unassembled WGS sequence"/>
</dbReference>
<dbReference type="HOGENOM" id="CLU_3153824_0_0_4"/>
<gene>
    <name evidence="1" type="ORF">GCWU000324_01402</name>
</gene>
<protein>
    <submittedName>
        <fullName evidence="1">Uncharacterized protein</fullName>
    </submittedName>
</protein>
<organism evidence="1 2">
    <name type="scientific">Kingella oralis ATCC 51147</name>
    <dbReference type="NCBI Taxonomy" id="629741"/>
    <lineage>
        <taxon>Bacteria</taxon>
        <taxon>Pseudomonadati</taxon>
        <taxon>Pseudomonadota</taxon>
        <taxon>Betaproteobacteria</taxon>
        <taxon>Neisseriales</taxon>
        <taxon>Neisseriaceae</taxon>
        <taxon>Kingella</taxon>
    </lineage>
</organism>
<reference evidence="1" key="1">
    <citation type="submission" date="2009-04" db="EMBL/GenBank/DDBJ databases">
        <authorList>
            <person name="Weinstock G."/>
            <person name="Sodergren E."/>
            <person name="Clifton S."/>
            <person name="Fulton L."/>
            <person name="Fulton B."/>
            <person name="Courtney L."/>
            <person name="Fronick C."/>
            <person name="Harrison M."/>
            <person name="Strong C."/>
            <person name="Farmer C."/>
            <person name="Delahaunty K."/>
            <person name="Markovic C."/>
            <person name="Hall O."/>
            <person name="Minx P."/>
            <person name="Tomlinson C."/>
            <person name="Mitreva M."/>
            <person name="Nelson J."/>
            <person name="Hou S."/>
            <person name="Wollam A."/>
            <person name="Pepin K.H."/>
            <person name="Johnson M."/>
            <person name="Bhonagiri V."/>
            <person name="Nash W.E."/>
            <person name="Warren W."/>
            <person name="Chinwalla A."/>
            <person name="Mardis E.R."/>
            <person name="Wilson R.K."/>
        </authorList>
    </citation>
    <scope>NUCLEOTIDE SEQUENCE [LARGE SCALE GENOMIC DNA]</scope>
    <source>
        <strain evidence="1">ATCC 51147</strain>
    </source>
</reference>
<proteinExistence type="predicted"/>
<name>C4GGY2_9NEIS</name>